<dbReference type="AlphaFoldDB" id="A0A851VUG9"/>
<protein>
    <submittedName>
        <fullName evidence="4">CEP85 protein</fullName>
    </submittedName>
</protein>
<dbReference type="PANTHER" id="PTHR31075:SF3">
    <property type="entry name" value="CENTROSOMAL PROTEIN OF 85 KDA"/>
    <property type="match status" value="1"/>
</dbReference>
<organism evidence="4 5">
    <name type="scientific">Copsychus sechellarum</name>
    <dbReference type="NCBI Taxonomy" id="797021"/>
    <lineage>
        <taxon>Eukaryota</taxon>
        <taxon>Metazoa</taxon>
        <taxon>Chordata</taxon>
        <taxon>Craniata</taxon>
        <taxon>Vertebrata</taxon>
        <taxon>Euteleostomi</taxon>
        <taxon>Archelosauria</taxon>
        <taxon>Archosauria</taxon>
        <taxon>Dinosauria</taxon>
        <taxon>Saurischia</taxon>
        <taxon>Theropoda</taxon>
        <taxon>Coelurosauria</taxon>
        <taxon>Aves</taxon>
        <taxon>Neognathae</taxon>
        <taxon>Neoaves</taxon>
        <taxon>Telluraves</taxon>
        <taxon>Australaves</taxon>
        <taxon>Passeriformes</taxon>
        <taxon>Muscicapidae</taxon>
        <taxon>Copsychus</taxon>
    </lineage>
</organism>
<dbReference type="OrthoDB" id="5972981at2759"/>
<feature type="region of interest" description="Disordered" evidence="2">
    <location>
        <begin position="91"/>
        <end position="128"/>
    </location>
</feature>
<reference evidence="4" key="1">
    <citation type="submission" date="2019-09" db="EMBL/GenBank/DDBJ databases">
        <title>Bird 10,000 Genomes (B10K) Project - Family phase.</title>
        <authorList>
            <person name="Zhang G."/>
        </authorList>
    </citation>
    <scope>NUCLEOTIDE SEQUENCE</scope>
    <source>
        <strain evidence="4">OUT-0061</strain>
        <tissue evidence="4">Blood</tissue>
    </source>
</reference>
<dbReference type="GO" id="GO:0005813">
    <property type="term" value="C:centrosome"/>
    <property type="evidence" value="ECO:0007669"/>
    <property type="project" value="TreeGrafter"/>
</dbReference>
<dbReference type="EMBL" id="WBNE01000097">
    <property type="protein sequence ID" value="NXD43169.1"/>
    <property type="molecule type" value="Genomic_DNA"/>
</dbReference>
<keyword evidence="1" id="KW-0175">Coiled coil</keyword>
<dbReference type="PANTHER" id="PTHR31075">
    <property type="entry name" value="CENTROSOMAL PROTEIN OF 85 KDA"/>
    <property type="match status" value="1"/>
</dbReference>
<evidence type="ECO:0000313" key="4">
    <source>
        <dbReference type="EMBL" id="NXD43169.1"/>
    </source>
</evidence>
<gene>
    <name evidence="4" type="primary">Cep85</name>
    <name evidence="4" type="ORF">COPSEC_R09715</name>
</gene>
<dbReference type="InterPro" id="IPR040210">
    <property type="entry name" value="Cep85/Cep85L"/>
</dbReference>
<dbReference type="InterPro" id="IPR058190">
    <property type="entry name" value="CC4_CEP85"/>
</dbReference>
<feature type="region of interest" description="Disordered" evidence="2">
    <location>
        <begin position="198"/>
        <end position="223"/>
    </location>
</feature>
<evidence type="ECO:0000256" key="2">
    <source>
        <dbReference type="SAM" id="MobiDB-lite"/>
    </source>
</evidence>
<feature type="non-terminal residue" evidence="4">
    <location>
        <position position="1"/>
    </location>
</feature>
<feature type="non-terminal residue" evidence="4">
    <location>
        <position position="752"/>
    </location>
</feature>
<feature type="coiled-coil region" evidence="1">
    <location>
        <begin position="574"/>
        <end position="647"/>
    </location>
</feature>
<evidence type="ECO:0000313" key="5">
    <source>
        <dbReference type="Proteomes" id="UP000659062"/>
    </source>
</evidence>
<feature type="domain" description="Centrosomal protein of 85 kDa-like CC4 coiled-coil" evidence="3">
    <location>
        <begin position="558"/>
        <end position="638"/>
    </location>
</feature>
<dbReference type="Pfam" id="PF24555">
    <property type="entry name" value="CC4_CEP85"/>
    <property type="match status" value="1"/>
</dbReference>
<evidence type="ECO:0000259" key="3">
    <source>
        <dbReference type="Pfam" id="PF24555"/>
    </source>
</evidence>
<keyword evidence="5" id="KW-1185">Reference proteome</keyword>
<evidence type="ECO:0000256" key="1">
    <source>
        <dbReference type="SAM" id="Coils"/>
    </source>
</evidence>
<dbReference type="Proteomes" id="UP000659062">
    <property type="component" value="Unassembled WGS sequence"/>
</dbReference>
<sequence>PPDPNICQKSKFLETEWKTAMLAVKSQGHRSRCPSVAESGDGGIGTSCSDSAEEFCNSSSSSSFHPIKTQVTIPTAHVMPSTLGASPSKLCPAGEQGSAKPAVPASAPERPGLTRNGDFSAGKPSQVPPRDLLHLCRAPGQKGCEHSWPPAAEHRTEDSWKFDTPAIEQTLNQSLFLDSLCPDPLHRCQKFTPSSEAGKEHYKVLPESKQGASEPRDGTWPRGSRLMPAGLQANNFYSKPVVAPPTQVWMQEGCTLHPHQGVCELSAWKQQLDKVRLQLEQMQLQNGGTCPHSSMYSPSLPAPDPAQWINVLNSNENLLKEKELLIDRQRQYISQLEQKVRESELQVHSALLGCPASYGDVCMLRMQELQQENTFLRAQFTEKTESLSNEKVELERKLAAAEVDVKLLRESLKEAVQKHAEELKKQEERVKGRDKHINNLKKKCQKESEQNKERQQRIETLERYLADLPTLEDHQKQSQKLKESELKATALQETVLALETELGDVQAAFREQELQLETQKHKEMELQSTVHSLQDKLQQYAKNAKRGPPAQDGERQNMEHDSLKKEFDCLKKIVDKRQKKMEQLSLLIKSLEERVAQEEGTSQALKEEAVRRETALRAAVKELSVQNQELIEKNLTLQEQLQQAQLTAQPLPADTAHLAQELHGELASCLQDLQSVYSIVTQRAQGKDPNLSLLLGIHSVQYPVKEKDDLLSPDGLAKKLVEVKQLHKEVEELRTAISDRYAQDMGDNCITQ</sequence>
<comment type="caution">
    <text evidence="4">The sequence shown here is derived from an EMBL/GenBank/DDBJ whole genome shotgun (WGS) entry which is preliminary data.</text>
</comment>
<name>A0A851VUG9_9PASS</name>
<proteinExistence type="predicted"/>
<accession>A0A851VUG9</accession>
<feature type="coiled-coil region" evidence="1">
    <location>
        <begin position="319"/>
        <end position="543"/>
    </location>
</feature>